<evidence type="ECO:0000313" key="4">
    <source>
        <dbReference type="Proteomes" id="UP000218288"/>
    </source>
</evidence>
<feature type="compositionally biased region" description="Gly residues" evidence="1">
    <location>
        <begin position="92"/>
        <end position="103"/>
    </location>
</feature>
<feature type="compositionally biased region" description="Polar residues" evidence="1">
    <location>
        <begin position="37"/>
        <end position="47"/>
    </location>
</feature>
<evidence type="ECO:0000256" key="1">
    <source>
        <dbReference type="SAM" id="MobiDB-lite"/>
    </source>
</evidence>
<dbReference type="EMBL" id="AP014809">
    <property type="protein sequence ID" value="BAU92477.1"/>
    <property type="molecule type" value="Genomic_DNA"/>
</dbReference>
<name>A0A160PGL6_9HYPH</name>
<organism evidence="3 4">
    <name type="scientific">Methylorubrum populi</name>
    <dbReference type="NCBI Taxonomy" id="223967"/>
    <lineage>
        <taxon>Bacteria</taxon>
        <taxon>Pseudomonadati</taxon>
        <taxon>Pseudomonadota</taxon>
        <taxon>Alphaproteobacteria</taxon>
        <taxon>Hyphomicrobiales</taxon>
        <taxon>Methylobacteriaceae</taxon>
        <taxon>Methylorubrum</taxon>
    </lineage>
</organism>
<gene>
    <name evidence="3" type="ORF">MPPM_3872</name>
</gene>
<keyword evidence="2" id="KW-0732">Signal</keyword>
<sequence length="103" mass="9258">METVMQSKTLALAAALTLALSGAALAQTPSGGGSAEGNMNNPGSVKSNSEKAMERSTGSATGAATGNKMAPAAPGAAGGTAGGSMGASGSAGTSGAGGTGGGR</sequence>
<feature type="region of interest" description="Disordered" evidence="1">
    <location>
        <begin position="26"/>
        <end position="103"/>
    </location>
</feature>
<accession>A0A160PGL6</accession>
<dbReference type="Proteomes" id="UP000218288">
    <property type="component" value="Chromosome"/>
</dbReference>
<evidence type="ECO:0000313" key="3">
    <source>
        <dbReference type="EMBL" id="BAU92477.1"/>
    </source>
</evidence>
<feature type="chain" id="PRO_5007818526" evidence="2">
    <location>
        <begin position="27"/>
        <end position="103"/>
    </location>
</feature>
<reference evidence="3 4" key="1">
    <citation type="journal article" date="2016" name="Genome Announc.">
        <title>Complete Genome Sequence of Methylobacterium populi P-1M, Isolated from Pink-Pigmented Household Biofilm.</title>
        <authorList>
            <person name="Morohoshi T."/>
            <person name="Ikeda T."/>
        </authorList>
    </citation>
    <scope>NUCLEOTIDE SEQUENCE [LARGE SCALE GENOMIC DNA]</scope>
    <source>
        <strain evidence="3 4">P-1M</strain>
    </source>
</reference>
<feature type="compositionally biased region" description="Gly residues" evidence="1">
    <location>
        <begin position="76"/>
        <end position="86"/>
    </location>
</feature>
<protein>
    <submittedName>
        <fullName evidence="3">Uncharacterized protein</fullName>
    </submittedName>
</protein>
<feature type="signal peptide" evidence="2">
    <location>
        <begin position="1"/>
        <end position="26"/>
    </location>
</feature>
<dbReference type="AlphaFoldDB" id="A0A160PGL6"/>
<evidence type="ECO:0000256" key="2">
    <source>
        <dbReference type="SAM" id="SignalP"/>
    </source>
</evidence>
<proteinExistence type="predicted"/>